<proteinExistence type="predicted"/>
<gene>
    <name evidence="1" type="ORF">HFQ381_LOCUS24598</name>
</gene>
<dbReference type="Proteomes" id="UP000663851">
    <property type="component" value="Unassembled WGS sequence"/>
</dbReference>
<name>A0A820SZ45_9BILA</name>
<dbReference type="AlphaFoldDB" id="A0A820SZ45"/>
<organism evidence="1 2">
    <name type="scientific">Rotaria socialis</name>
    <dbReference type="NCBI Taxonomy" id="392032"/>
    <lineage>
        <taxon>Eukaryota</taxon>
        <taxon>Metazoa</taxon>
        <taxon>Spiralia</taxon>
        <taxon>Gnathifera</taxon>
        <taxon>Rotifera</taxon>
        <taxon>Eurotatoria</taxon>
        <taxon>Bdelloidea</taxon>
        <taxon>Philodinida</taxon>
        <taxon>Philodinidae</taxon>
        <taxon>Rotaria</taxon>
    </lineage>
</organism>
<evidence type="ECO:0000313" key="2">
    <source>
        <dbReference type="Proteomes" id="UP000663851"/>
    </source>
</evidence>
<accession>A0A820SZ45</accession>
<reference evidence="1" key="1">
    <citation type="submission" date="2021-02" db="EMBL/GenBank/DDBJ databases">
        <authorList>
            <person name="Nowell W R."/>
        </authorList>
    </citation>
    <scope>NUCLEOTIDE SEQUENCE</scope>
</reference>
<evidence type="ECO:0000313" key="1">
    <source>
        <dbReference type="EMBL" id="CAF4460337.1"/>
    </source>
</evidence>
<protein>
    <submittedName>
        <fullName evidence="1">Uncharacterized protein</fullName>
    </submittedName>
</protein>
<dbReference type="EMBL" id="CAJOBO010002615">
    <property type="protein sequence ID" value="CAF4460337.1"/>
    <property type="molecule type" value="Genomic_DNA"/>
</dbReference>
<sequence length="267" mass="30207">MAARWTLMHHYEKGESTENILFSSDDEELFLTKLPIHEPYHETKKLNPKDRSFSEKMAALWAANEKQRKGTQTVTAHKPKEFHGKTPLADGEIRNDDASRLQIESILRKQGISHQATLDNLVFDYLNTPVGIRDTLIQENIHPVQEQIKVQQEQMQAQQQTGYVVPSFDVVEKSTLFGEKMTAAVATCDGSIDHSSYSAMNYRQEHAKTQLTRENLTLGSLGVLLAVCLLFGFGRFNRVQEKDHGWKDLNVMLPPSPTPEDTLSSGQ</sequence>
<comment type="caution">
    <text evidence="1">The sequence shown here is derived from an EMBL/GenBank/DDBJ whole genome shotgun (WGS) entry which is preliminary data.</text>
</comment>